<dbReference type="OrthoDB" id="174931at2"/>
<feature type="signal peptide" evidence="2">
    <location>
        <begin position="1"/>
        <end position="19"/>
    </location>
</feature>
<keyword evidence="1" id="KW-0802">TPR repeat</keyword>
<proteinExistence type="predicted"/>
<dbReference type="PANTHER" id="PTHR12558">
    <property type="entry name" value="CELL DIVISION CYCLE 16,23,27"/>
    <property type="match status" value="1"/>
</dbReference>
<dbReference type="InterPro" id="IPR011990">
    <property type="entry name" value="TPR-like_helical_dom_sf"/>
</dbReference>
<dbReference type="SUPFAM" id="SSF48452">
    <property type="entry name" value="TPR-like"/>
    <property type="match status" value="1"/>
</dbReference>
<dbReference type="PANTHER" id="PTHR12558:SF13">
    <property type="entry name" value="CELL DIVISION CYCLE PROTEIN 27 HOMOLOG"/>
    <property type="match status" value="1"/>
</dbReference>
<dbReference type="Gene3D" id="1.25.40.10">
    <property type="entry name" value="Tetratricopeptide repeat domain"/>
    <property type="match status" value="2"/>
</dbReference>
<protein>
    <submittedName>
        <fullName evidence="3">Tetratricopeptide repeat protein</fullName>
    </submittedName>
</protein>
<keyword evidence="2" id="KW-0732">Signal</keyword>
<dbReference type="Proteomes" id="UP000297540">
    <property type="component" value="Unassembled WGS sequence"/>
</dbReference>
<dbReference type="PROSITE" id="PS50005">
    <property type="entry name" value="TPR"/>
    <property type="match status" value="1"/>
</dbReference>
<dbReference type="EMBL" id="SOZE01000001">
    <property type="protein sequence ID" value="TFF40630.1"/>
    <property type="molecule type" value="Genomic_DNA"/>
</dbReference>
<sequence length="376" mass="43199">MKHLLATIILFLFSLSIFAQDNVTAELKALTDSNKYDKIIERYGSKANNYSAKSLYYIGMAYYMKEDDANCLKLMNLSLAKDATDPAPYYIKASTLNYMQKYPEAVTNFRLAIKLKTTDAVFYSGLGDSYYNLEKPDSALLAYKTATGLTPCPDRPYSMIAQIYSDQKKVDKALEAFYIAKQKINKRSSSYTNALFNIGLFEAQNGNYDKAEPAYLELLTLDPNDYHSYAKLIQIYYHQKDYAKAKPYRDKLYEAHKNGLLKDNMKDMFCFDQFKWNGKLIQAFERYEDTSTDVFNKHLFYVVGEGNNIEDRVQTEYSPISVELGSTKYLLCRTKGDTHFTYNIGFNDNFKYEDLKKSVLDILDGKVKPGASSTRN</sequence>
<feature type="chain" id="PRO_5021322033" evidence="2">
    <location>
        <begin position="20"/>
        <end position="376"/>
    </location>
</feature>
<evidence type="ECO:0000256" key="1">
    <source>
        <dbReference type="PROSITE-ProRule" id="PRU00339"/>
    </source>
</evidence>
<keyword evidence="4" id="KW-1185">Reference proteome</keyword>
<dbReference type="InterPro" id="IPR019734">
    <property type="entry name" value="TPR_rpt"/>
</dbReference>
<organism evidence="3 4">
    <name type="scientific">Mucilaginibacter psychrotolerans</name>
    <dbReference type="NCBI Taxonomy" id="1524096"/>
    <lineage>
        <taxon>Bacteria</taxon>
        <taxon>Pseudomonadati</taxon>
        <taxon>Bacteroidota</taxon>
        <taxon>Sphingobacteriia</taxon>
        <taxon>Sphingobacteriales</taxon>
        <taxon>Sphingobacteriaceae</taxon>
        <taxon>Mucilaginibacter</taxon>
    </lineage>
</organism>
<evidence type="ECO:0000256" key="2">
    <source>
        <dbReference type="SAM" id="SignalP"/>
    </source>
</evidence>
<accession>A0A4Y8SPN1</accession>
<evidence type="ECO:0000313" key="3">
    <source>
        <dbReference type="EMBL" id="TFF40630.1"/>
    </source>
</evidence>
<dbReference type="Pfam" id="PF13432">
    <property type="entry name" value="TPR_16"/>
    <property type="match status" value="1"/>
</dbReference>
<name>A0A4Y8SPN1_9SPHI</name>
<dbReference type="SMART" id="SM00028">
    <property type="entry name" value="TPR"/>
    <property type="match status" value="5"/>
</dbReference>
<gene>
    <name evidence="3" type="ORF">E2R66_00140</name>
</gene>
<dbReference type="RefSeq" id="WP_133230184.1">
    <property type="nucleotide sequence ID" value="NZ_SOZE01000001.1"/>
</dbReference>
<feature type="repeat" description="TPR" evidence="1">
    <location>
        <begin position="192"/>
        <end position="225"/>
    </location>
</feature>
<reference evidence="3 4" key="1">
    <citation type="journal article" date="2017" name="Int. J. Syst. Evol. Microbiol.">
        <title>Mucilaginibacterpsychrotolerans sp. nov., isolated from peatlands.</title>
        <authorList>
            <person name="Deng Y."/>
            <person name="Shen L."/>
            <person name="Xu B."/>
            <person name="Liu Y."/>
            <person name="Gu Z."/>
            <person name="Liu H."/>
            <person name="Zhou Y."/>
        </authorList>
    </citation>
    <scope>NUCLEOTIDE SEQUENCE [LARGE SCALE GENOMIC DNA]</scope>
    <source>
        <strain evidence="3 4">NH7-4</strain>
    </source>
</reference>
<comment type="caution">
    <text evidence="3">The sequence shown here is derived from an EMBL/GenBank/DDBJ whole genome shotgun (WGS) entry which is preliminary data.</text>
</comment>
<dbReference type="AlphaFoldDB" id="A0A4Y8SPN1"/>
<evidence type="ECO:0000313" key="4">
    <source>
        <dbReference type="Proteomes" id="UP000297540"/>
    </source>
</evidence>